<evidence type="ECO:0000313" key="2">
    <source>
        <dbReference type="Proteomes" id="UP001260872"/>
    </source>
</evidence>
<name>A0ABU1FV78_9MICC</name>
<reference evidence="2" key="1">
    <citation type="submission" date="2023-07" db="EMBL/GenBank/DDBJ databases">
        <title>Description of three actinobacteria isolated from air of manufacturing shop in a pharmaceutical factory.</title>
        <authorList>
            <person name="Zhang D.-F."/>
        </authorList>
    </citation>
    <scope>NUCLEOTIDE SEQUENCE [LARGE SCALE GENOMIC DNA]</scope>
    <source>
        <strain evidence="2">CCTCC AB 207010</strain>
    </source>
</reference>
<dbReference type="RefSeq" id="WP_310537954.1">
    <property type="nucleotide sequence ID" value="NZ_BAAAOC010000005.1"/>
</dbReference>
<organism evidence="1 2">
    <name type="scientific">Nesterenkonia flava</name>
    <dbReference type="NCBI Taxonomy" id="469799"/>
    <lineage>
        <taxon>Bacteria</taxon>
        <taxon>Bacillati</taxon>
        <taxon>Actinomycetota</taxon>
        <taxon>Actinomycetes</taxon>
        <taxon>Micrococcales</taxon>
        <taxon>Micrococcaceae</taxon>
        <taxon>Nesterenkonia</taxon>
    </lineage>
</organism>
<protein>
    <submittedName>
        <fullName evidence="1">Uncharacterized protein</fullName>
    </submittedName>
</protein>
<evidence type="ECO:0000313" key="1">
    <source>
        <dbReference type="EMBL" id="MDR5712581.1"/>
    </source>
</evidence>
<proteinExistence type="predicted"/>
<accession>A0ABU1FV78</accession>
<comment type="caution">
    <text evidence="1">The sequence shown here is derived from an EMBL/GenBank/DDBJ whole genome shotgun (WGS) entry which is preliminary data.</text>
</comment>
<keyword evidence="2" id="KW-1185">Reference proteome</keyword>
<gene>
    <name evidence="1" type="ORF">RH857_10640</name>
</gene>
<sequence length="387" mass="42231">MISHAVGFPVTEAIAAQARHRTDGFPRYMQTVAAHLLRTPLGRRGIDAACDHALAGDELQAFRQEIAESVEAEGSTRELLQLLAVAARPLTRHMLEEFVGGPVDVADLMATKVVSWDETSFGYTIEYCAVARALLGELTPEEVAEIHQRLVPLSDRFAAFRHRAPAVRLAGDDAHRSLHQELMSSAAELWGSGDLDETLEQISLAAQVMPTEETLAKLALAAVPTGQLRRVVSFEPAIRALPLGQARAALLAFIALERNDPHQALVELEAQKDLDPYADTFPTYAQAVCDTGGHLAMRSTVVGADALHDRTLAALQSFEDRLRNEHTKQLSENPARKPPAWELGYAAALRGLVELWHVLNTEGAGEAQTIITEITILIERLARYPGT</sequence>
<dbReference type="EMBL" id="JAVKGT010000029">
    <property type="protein sequence ID" value="MDR5712581.1"/>
    <property type="molecule type" value="Genomic_DNA"/>
</dbReference>
<dbReference type="Proteomes" id="UP001260872">
    <property type="component" value="Unassembled WGS sequence"/>
</dbReference>